<protein>
    <recommendedName>
        <fullName evidence="3">Tetratricopeptide repeat-containing protein</fullName>
    </recommendedName>
</protein>
<dbReference type="EMBL" id="FOAZ01000043">
    <property type="protein sequence ID" value="SEM67959.1"/>
    <property type="molecule type" value="Genomic_DNA"/>
</dbReference>
<sequence>MTAPREPNKRLSAVVEEAGYTYEALARAVKAVAAEAGVKLGTSRSAVHSWVTIGAIPAGRTPAFVAEALSRKLRRPVTVGELGLGSDLVGDDTAPDPLAAASDLGRLLVHNRRDFIGLAFSALAVTFPLTYDPRAAAASLRAAAGGRRAGADEVGTVRQVTQTFRTADEQHGGGHGLVAIVAFLNDDVIPMLKATFPSEQVRGDAFGAAAELATLVGWKCHDRGYEGASQKYYNLAFQLADESDSAGHGAWAMRALVHQALDLGEPTNTVDLAEAALGRARGKVSRQTEALLLITAARAHGANRSGRAASRLILAAERSALASDDSVPIYAAAAGPVAATVASHTGRTLTEMGDHTGAEQHYRAALAGRVPGPYHRVRGLTFANIAKAVAAQHRHEEAVGLWGRSVELMDGVASRRNLRELDMMRSALAVYTRRGIPGAADLAQRASSIRVL</sequence>
<dbReference type="eggNOG" id="COG0457">
    <property type="taxonomic scope" value="Bacteria"/>
</dbReference>
<reference evidence="2" key="1">
    <citation type="submission" date="2016-10" db="EMBL/GenBank/DDBJ databases">
        <authorList>
            <person name="Varghese N."/>
        </authorList>
    </citation>
    <scope>NUCLEOTIDE SEQUENCE [LARGE SCALE GENOMIC DNA]</scope>
    <source>
        <strain evidence="2">DSM 45096 / BCRC 16803 / CGMCC 4.1857 / CIP 109030 / JCM 12277 / KCTC 19219 / NBRC 100920 / 33214</strain>
    </source>
</reference>
<name>A0A1H8ADT2_STRJI</name>
<evidence type="ECO:0000313" key="1">
    <source>
        <dbReference type="EMBL" id="SEM67959.1"/>
    </source>
</evidence>
<dbReference type="Proteomes" id="UP000183015">
    <property type="component" value="Unassembled WGS sequence"/>
</dbReference>
<keyword evidence="2" id="KW-1185">Reference proteome</keyword>
<dbReference type="InterPro" id="IPR011990">
    <property type="entry name" value="TPR-like_helical_dom_sf"/>
</dbReference>
<evidence type="ECO:0000313" key="2">
    <source>
        <dbReference type="Proteomes" id="UP000183015"/>
    </source>
</evidence>
<dbReference type="OrthoDB" id="3213425at2"/>
<organism evidence="1 2">
    <name type="scientific">Streptacidiphilus jiangxiensis</name>
    <dbReference type="NCBI Taxonomy" id="235985"/>
    <lineage>
        <taxon>Bacteria</taxon>
        <taxon>Bacillati</taxon>
        <taxon>Actinomycetota</taxon>
        <taxon>Actinomycetes</taxon>
        <taxon>Kitasatosporales</taxon>
        <taxon>Streptomycetaceae</taxon>
        <taxon>Streptacidiphilus</taxon>
    </lineage>
</organism>
<dbReference type="SUPFAM" id="SSF48452">
    <property type="entry name" value="TPR-like"/>
    <property type="match status" value="1"/>
</dbReference>
<evidence type="ECO:0008006" key="3">
    <source>
        <dbReference type="Google" id="ProtNLM"/>
    </source>
</evidence>
<accession>A0A1H8ADT2</accession>
<dbReference type="AlphaFoldDB" id="A0A1H8ADT2"/>
<dbReference type="STRING" id="235985.SAMN05414137_14312"/>
<dbReference type="Gene3D" id="1.25.40.10">
    <property type="entry name" value="Tetratricopeptide repeat domain"/>
    <property type="match status" value="1"/>
</dbReference>
<proteinExistence type="predicted"/>
<gene>
    <name evidence="1" type="ORF">SAMN05414137_14312</name>
</gene>